<dbReference type="PATRIC" id="fig|1423740.3.peg.239"/>
<reference evidence="1 2" key="1">
    <citation type="journal article" date="2015" name="Genome Announc.">
        <title>Expanding the biotechnology potential of lactobacilli through comparative genomics of 213 strains and associated genera.</title>
        <authorList>
            <person name="Sun Z."/>
            <person name="Harris H.M."/>
            <person name="McCann A."/>
            <person name="Guo C."/>
            <person name="Argimon S."/>
            <person name="Zhang W."/>
            <person name="Yang X."/>
            <person name="Jeffery I.B."/>
            <person name="Cooney J.C."/>
            <person name="Kagawa T.F."/>
            <person name="Liu W."/>
            <person name="Song Y."/>
            <person name="Salvetti E."/>
            <person name="Wrobel A."/>
            <person name="Rasinkangas P."/>
            <person name="Parkhill J."/>
            <person name="Rea M.C."/>
            <person name="O'Sullivan O."/>
            <person name="Ritari J."/>
            <person name="Douillard F.P."/>
            <person name="Paul Ross R."/>
            <person name="Yang R."/>
            <person name="Briner A.E."/>
            <person name="Felis G.E."/>
            <person name="de Vos W.M."/>
            <person name="Barrangou R."/>
            <person name="Klaenhammer T.R."/>
            <person name="Caufield P.W."/>
            <person name="Cui Y."/>
            <person name="Zhang H."/>
            <person name="O'Toole P.W."/>
        </authorList>
    </citation>
    <scope>NUCLEOTIDE SEQUENCE [LARGE SCALE GENOMIC DNA]</scope>
    <source>
        <strain evidence="1 2">DSM 15833</strain>
    </source>
</reference>
<dbReference type="EMBL" id="AZFH01000010">
    <property type="protein sequence ID" value="KRL84299.1"/>
    <property type="molecule type" value="Genomic_DNA"/>
</dbReference>
<sequence>MVTSKKELAEFLRNYLKNDWKEELEPLKQFWHNNAYDVDAINEKAHISDEETLDIVRALSMSDTNLIQALESQEIPYYDIGTLDIDLDTGSIDRDNI</sequence>
<proteinExistence type="predicted"/>
<protein>
    <submittedName>
        <fullName evidence="1">Uncharacterized protein</fullName>
    </submittedName>
</protein>
<comment type="caution">
    <text evidence="1">The sequence shown here is derived from an EMBL/GenBank/DDBJ whole genome shotgun (WGS) entry which is preliminary data.</text>
</comment>
<dbReference type="STRING" id="1423740.FC36_GL000222"/>
<name>A0A0R1U3J8_9LACO</name>
<dbReference type="AlphaFoldDB" id="A0A0R1U3J8"/>
<evidence type="ECO:0000313" key="1">
    <source>
        <dbReference type="EMBL" id="KRL84299.1"/>
    </source>
</evidence>
<evidence type="ECO:0000313" key="2">
    <source>
        <dbReference type="Proteomes" id="UP000051048"/>
    </source>
</evidence>
<gene>
    <name evidence="1" type="ORF">FC36_GL000222</name>
</gene>
<dbReference type="Proteomes" id="UP000051048">
    <property type="component" value="Unassembled WGS sequence"/>
</dbReference>
<organism evidence="1 2">
    <name type="scientific">Ligilactobacillus equi DSM 15833 = JCM 10991</name>
    <dbReference type="NCBI Taxonomy" id="1423740"/>
    <lineage>
        <taxon>Bacteria</taxon>
        <taxon>Bacillati</taxon>
        <taxon>Bacillota</taxon>
        <taxon>Bacilli</taxon>
        <taxon>Lactobacillales</taxon>
        <taxon>Lactobacillaceae</taxon>
        <taxon>Ligilactobacillus</taxon>
    </lineage>
</organism>
<accession>A0A0R1U3J8</accession>